<dbReference type="Proteomes" id="UP001605036">
    <property type="component" value="Unassembled WGS sequence"/>
</dbReference>
<keyword evidence="3" id="KW-1185">Reference proteome</keyword>
<evidence type="ECO:0000313" key="3">
    <source>
        <dbReference type="Proteomes" id="UP001605036"/>
    </source>
</evidence>
<dbReference type="AlphaFoldDB" id="A0ABD1Z550"/>
<feature type="region of interest" description="Disordered" evidence="1">
    <location>
        <begin position="1"/>
        <end position="47"/>
    </location>
</feature>
<proteinExistence type="predicted"/>
<name>A0ABD1Z550_9MARC</name>
<organism evidence="2 3">
    <name type="scientific">Riccia fluitans</name>
    <dbReference type="NCBI Taxonomy" id="41844"/>
    <lineage>
        <taxon>Eukaryota</taxon>
        <taxon>Viridiplantae</taxon>
        <taxon>Streptophyta</taxon>
        <taxon>Embryophyta</taxon>
        <taxon>Marchantiophyta</taxon>
        <taxon>Marchantiopsida</taxon>
        <taxon>Marchantiidae</taxon>
        <taxon>Marchantiales</taxon>
        <taxon>Ricciaceae</taxon>
        <taxon>Riccia</taxon>
    </lineage>
</organism>
<dbReference type="EMBL" id="JBHFFA010000002">
    <property type="protein sequence ID" value="KAL2642900.1"/>
    <property type="molecule type" value="Genomic_DNA"/>
</dbReference>
<sequence length="112" mass="11922">MRFPSGHIQMEGSLNHRMRGRGRNPDERARITNSKTRGATAGLDSTRRSSFGSVGLGAESWSSSGGGIQELPLLASISPDQFVILQTSESKFADAALVVHSLMVPPVAVACR</sequence>
<reference evidence="2 3" key="1">
    <citation type="submission" date="2024-09" db="EMBL/GenBank/DDBJ databases">
        <title>Chromosome-scale assembly of Riccia fluitans.</title>
        <authorList>
            <person name="Paukszto L."/>
            <person name="Sawicki J."/>
            <person name="Karawczyk K."/>
            <person name="Piernik-Szablinska J."/>
            <person name="Szczecinska M."/>
            <person name="Mazdziarz M."/>
        </authorList>
    </citation>
    <scope>NUCLEOTIDE SEQUENCE [LARGE SCALE GENOMIC DNA]</scope>
    <source>
        <strain evidence="2">Rf_01</strain>
        <tissue evidence="2">Aerial parts of the thallus</tissue>
    </source>
</reference>
<evidence type="ECO:0000256" key="1">
    <source>
        <dbReference type="SAM" id="MobiDB-lite"/>
    </source>
</evidence>
<comment type="caution">
    <text evidence="2">The sequence shown here is derived from an EMBL/GenBank/DDBJ whole genome shotgun (WGS) entry which is preliminary data.</text>
</comment>
<protein>
    <submittedName>
        <fullName evidence="2">Uncharacterized protein</fullName>
    </submittedName>
</protein>
<gene>
    <name evidence="2" type="ORF">R1flu_010487</name>
</gene>
<evidence type="ECO:0000313" key="2">
    <source>
        <dbReference type="EMBL" id="KAL2642900.1"/>
    </source>
</evidence>
<accession>A0ABD1Z550</accession>